<name>A0A3S5BDM9_9PLAT</name>
<dbReference type="AlphaFoldDB" id="A0A3S5BDM9"/>
<dbReference type="Proteomes" id="UP000784294">
    <property type="component" value="Unassembled WGS sequence"/>
</dbReference>
<dbReference type="SMART" id="SM00184">
    <property type="entry name" value="RING"/>
    <property type="match status" value="1"/>
</dbReference>
<dbReference type="InterPro" id="IPR013083">
    <property type="entry name" value="Znf_RING/FYVE/PHD"/>
</dbReference>
<gene>
    <name evidence="6" type="ORF">PXEA_LOCUS13936</name>
</gene>
<dbReference type="PANTHER" id="PTHR22763">
    <property type="entry name" value="RING ZINC FINGER PROTEIN"/>
    <property type="match status" value="1"/>
</dbReference>
<evidence type="ECO:0000313" key="6">
    <source>
        <dbReference type="EMBL" id="VEL20496.1"/>
    </source>
</evidence>
<keyword evidence="1" id="KW-0479">Metal-binding</keyword>
<dbReference type="Pfam" id="PF13639">
    <property type="entry name" value="zf-RING_2"/>
    <property type="match status" value="1"/>
</dbReference>
<evidence type="ECO:0000256" key="1">
    <source>
        <dbReference type="ARBA" id="ARBA00022723"/>
    </source>
</evidence>
<organism evidence="6 7">
    <name type="scientific">Protopolystoma xenopodis</name>
    <dbReference type="NCBI Taxonomy" id="117903"/>
    <lineage>
        <taxon>Eukaryota</taxon>
        <taxon>Metazoa</taxon>
        <taxon>Spiralia</taxon>
        <taxon>Lophotrochozoa</taxon>
        <taxon>Platyhelminthes</taxon>
        <taxon>Monogenea</taxon>
        <taxon>Polyopisthocotylea</taxon>
        <taxon>Polystomatidea</taxon>
        <taxon>Polystomatidae</taxon>
        <taxon>Protopolystoma</taxon>
    </lineage>
</organism>
<evidence type="ECO:0000256" key="4">
    <source>
        <dbReference type="PROSITE-ProRule" id="PRU00175"/>
    </source>
</evidence>
<dbReference type="OrthoDB" id="7759664at2759"/>
<evidence type="ECO:0000256" key="3">
    <source>
        <dbReference type="ARBA" id="ARBA00022833"/>
    </source>
</evidence>
<evidence type="ECO:0000259" key="5">
    <source>
        <dbReference type="PROSITE" id="PS50089"/>
    </source>
</evidence>
<keyword evidence="2 4" id="KW-0863">Zinc-finger</keyword>
<evidence type="ECO:0000313" key="7">
    <source>
        <dbReference type="Proteomes" id="UP000784294"/>
    </source>
</evidence>
<dbReference type="EMBL" id="CAAALY010046694">
    <property type="protein sequence ID" value="VEL20496.1"/>
    <property type="molecule type" value="Genomic_DNA"/>
</dbReference>
<accession>A0A3S5BDM9</accession>
<dbReference type="GO" id="GO:0008270">
    <property type="term" value="F:zinc ion binding"/>
    <property type="evidence" value="ECO:0007669"/>
    <property type="project" value="UniProtKB-KW"/>
</dbReference>
<dbReference type="GO" id="GO:0043161">
    <property type="term" value="P:proteasome-mediated ubiquitin-dependent protein catabolic process"/>
    <property type="evidence" value="ECO:0007669"/>
    <property type="project" value="TreeGrafter"/>
</dbReference>
<dbReference type="GO" id="GO:0061630">
    <property type="term" value="F:ubiquitin protein ligase activity"/>
    <property type="evidence" value="ECO:0007669"/>
    <property type="project" value="TreeGrafter"/>
</dbReference>
<keyword evidence="3" id="KW-0862">Zinc</keyword>
<sequence>MEFSLENPAVRAMDSVEVMGLGRLMEEKRCIGSNDGAKDNEGIEVRQSWNAALRAASRRDVADSVRKTPCGHFFHTGCLRRWLAVKAACPLCMQPIDVMAGVHS</sequence>
<dbReference type="PANTHER" id="PTHR22763:SF162">
    <property type="entry name" value="TRANSMEMBRANE E3 UBIQUITIN-PROTEIN LIGASE 1"/>
    <property type="match status" value="1"/>
</dbReference>
<evidence type="ECO:0000256" key="2">
    <source>
        <dbReference type="ARBA" id="ARBA00022771"/>
    </source>
</evidence>
<comment type="caution">
    <text evidence="6">The sequence shown here is derived from an EMBL/GenBank/DDBJ whole genome shotgun (WGS) entry which is preliminary data.</text>
</comment>
<dbReference type="InterPro" id="IPR001841">
    <property type="entry name" value="Znf_RING"/>
</dbReference>
<proteinExistence type="predicted"/>
<protein>
    <recommendedName>
        <fullName evidence="5">RING-type domain-containing protein</fullName>
    </recommendedName>
</protein>
<dbReference type="Gene3D" id="3.30.40.10">
    <property type="entry name" value="Zinc/RING finger domain, C3HC4 (zinc finger)"/>
    <property type="match status" value="1"/>
</dbReference>
<keyword evidence="7" id="KW-1185">Reference proteome</keyword>
<feature type="domain" description="RING-type" evidence="5">
    <location>
        <begin position="69"/>
        <end position="92"/>
    </location>
</feature>
<dbReference type="InterPro" id="IPR050731">
    <property type="entry name" value="HRD1_E3_ubiq-ligases"/>
</dbReference>
<dbReference type="PROSITE" id="PS50089">
    <property type="entry name" value="ZF_RING_2"/>
    <property type="match status" value="1"/>
</dbReference>
<dbReference type="GO" id="GO:0012505">
    <property type="term" value="C:endomembrane system"/>
    <property type="evidence" value="ECO:0007669"/>
    <property type="project" value="TreeGrafter"/>
</dbReference>
<reference evidence="6" key="1">
    <citation type="submission" date="2018-11" db="EMBL/GenBank/DDBJ databases">
        <authorList>
            <consortium name="Pathogen Informatics"/>
        </authorList>
    </citation>
    <scope>NUCLEOTIDE SEQUENCE</scope>
</reference>
<dbReference type="SUPFAM" id="SSF57850">
    <property type="entry name" value="RING/U-box"/>
    <property type="match status" value="1"/>
</dbReference>